<dbReference type="GO" id="GO:0005938">
    <property type="term" value="C:cell cortex"/>
    <property type="evidence" value="ECO:0007669"/>
    <property type="project" value="TreeGrafter"/>
</dbReference>
<gene>
    <name evidence="6" type="ordered locus">Ecym_2368</name>
</gene>
<feature type="compositionally biased region" description="Basic and acidic residues" evidence="4">
    <location>
        <begin position="188"/>
        <end position="199"/>
    </location>
</feature>
<dbReference type="GO" id="GO:0031122">
    <property type="term" value="P:cytoplasmic microtubule organization"/>
    <property type="evidence" value="ECO:0007669"/>
    <property type="project" value="TreeGrafter"/>
</dbReference>
<dbReference type="OrthoDB" id="2130750at2759"/>
<evidence type="ECO:0000256" key="1">
    <source>
        <dbReference type="ARBA" id="ARBA00004496"/>
    </source>
</evidence>
<dbReference type="GO" id="GO:0005634">
    <property type="term" value="C:nucleus"/>
    <property type="evidence" value="ECO:0007669"/>
    <property type="project" value="TreeGrafter"/>
</dbReference>
<protein>
    <recommendedName>
        <fullName evidence="5">CAP-Gly domain-containing protein</fullName>
    </recommendedName>
</protein>
<evidence type="ECO:0000256" key="4">
    <source>
        <dbReference type="SAM" id="MobiDB-lite"/>
    </source>
</evidence>
<dbReference type="GO" id="GO:0035371">
    <property type="term" value="C:microtubule plus-end"/>
    <property type="evidence" value="ECO:0007669"/>
    <property type="project" value="TreeGrafter"/>
</dbReference>
<keyword evidence="3" id="KW-0175">Coiled coil</keyword>
<dbReference type="FunCoup" id="G8JNN3">
    <property type="interactions" value="109"/>
</dbReference>
<feature type="domain" description="CAP-Gly" evidence="5">
    <location>
        <begin position="21"/>
        <end position="66"/>
    </location>
</feature>
<feature type="compositionally biased region" description="Polar residues" evidence="4">
    <location>
        <begin position="104"/>
        <end position="123"/>
    </location>
</feature>
<feature type="compositionally biased region" description="Polar residues" evidence="4">
    <location>
        <begin position="148"/>
        <end position="167"/>
    </location>
</feature>
<dbReference type="Proteomes" id="UP000006790">
    <property type="component" value="Chromosome 2"/>
</dbReference>
<accession>G8JNN3</accession>
<dbReference type="KEGG" id="erc:Ecym_2368"/>
<sequence length="758" mass="85135">MVKLGDRVKIKGLYGVVRFVGETKFSAGQWVGIELDDAVGKNDGSVQGVSYFTMSKKNGLYGLFTRLETVSVISDQWGLTRSKLPSIKATAPNSSSSSGGTSSITVASRQSDSQVGYQMNLQHSPMVAKISRPTRRHSTKSAKGSVVPASTQSLIPRSSGSVLSSLTEDGKIGGSSRSQQAPPSLATFERRSAQTESTEEQRLRKVIEKLQEKLVTLRSECKILQDKLAEGNHPEKVETLIKDLELLTISKESLEEEKDELKNRLESLEEGYANVAAELVQYKDEVDLRRKIDLEELSKEDLSPNIVWKQNELMKDALMKIQESLDASSQLVVELQQEKKELLQTNTEMSNEIKELTLQLEQARSTINDLAAQVDAEGKVSAIVESLTTENLALTEEIEELKRELSEISRKDEFNGELEQLYKDLEKELSQQIHSLQLKISDDEIVMNKLNERNQELVRLLDVTQAKDEPGCIVDELKNTILDLESDKLRLKLTTEFLNQKISAHKPNPLEEYHLQLGYMATIVANNTSYDLNISVAEQINLFYLSIICKILYRLFDLKLVDEETVHIVIDAIPLEEWINRCLNDQTLKIEPFEHWIKILECHPLLAMSANIFYEVILRVCVDIIPNLLANLRNTLSAQDMQTLYSCFQALEKKSLSVLEDASLSSNLASFKLLNANSLLSNIFIIVNKTLSNGAPLNAIPKLQNVLKTLDESEIETIDLVSPVVTEQTATLTPIDDEASIDLKKKSKVMKNRCERRI</sequence>
<proteinExistence type="predicted"/>
<dbReference type="AlphaFoldDB" id="G8JNN3"/>
<dbReference type="GeneID" id="11471856"/>
<dbReference type="SUPFAM" id="SSF74924">
    <property type="entry name" value="Cap-Gly domain"/>
    <property type="match status" value="1"/>
</dbReference>
<evidence type="ECO:0000256" key="3">
    <source>
        <dbReference type="SAM" id="Coils"/>
    </source>
</evidence>
<dbReference type="eggNOG" id="KOG0971">
    <property type="taxonomic scope" value="Eukaryota"/>
</dbReference>
<feature type="compositionally biased region" description="Low complexity" evidence="4">
    <location>
        <begin position="94"/>
        <end position="103"/>
    </location>
</feature>
<dbReference type="RefSeq" id="XP_003644918.1">
    <property type="nucleotide sequence ID" value="XM_003644870.1"/>
</dbReference>
<keyword evidence="2" id="KW-0963">Cytoplasm</keyword>
<reference evidence="7" key="1">
    <citation type="journal article" date="2012" name="G3 (Bethesda)">
        <title>Pichia sorbitophila, an interspecies yeast hybrid reveals early steps of genome resolution following polyploidization.</title>
        <authorList>
            <person name="Leh Louis V."/>
            <person name="Despons L."/>
            <person name="Friedrich A."/>
            <person name="Martin T."/>
            <person name="Durrens P."/>
            <person name="Casaregola S."/>
            <person name="Neuveglise C."/>
            <person name="Fairhead C."/>
            <person name="Marck C."/>
            <person name="Cruz J.A."/>
            <person name="Straub M.L."/>
            <person name="Kugler V."/>
            <person name="Sacerdot C."/>
            <person name="Uzunov Z."/>
            <person name="Thierry A."/>
            <person name="Weiss S."/>
            <person name="Bleykasten C."/>
            <person name="De Montigny J."/>
            <person name="Jacques N."/>
            <person name="Jung P."/>
            <person name="Lemaire M."/>
            <person name="Mallet S."/>
            <person name="Morel G."/>
            <person name="Richard G.F."/>
            <person name="Sarkar A."/>
            <person name="Savel G."/>
            <person name="Schacherer J."/>
            <person name="Seret M.L."/>
            <person name="Talla E."/>
            <person name="Samson G."/>
            <person name="Jubin C."/>
            <person name="Poulain J."/>
            <person name="Vacherie B."/>
            <person name="Barbe V."/>
            <person name="Pelletier E."/>
            <person name="Sherman D.J."/>
            <person name="Westhof E."/>
            <person name="Weissenbach J."/>
            <person name="Baret P.V."/>
            <person name="Wincker P."/>
            <person name="Gaillardin C."/>
            <person name="Dujon B."/>
            <person name="Souciet J.L."/>
        </authorList>
    </citation>
    <scope>NUCLEOTIDE SEQUENCE [LARGE SCALE GENOMIC DNA]</scope>
    <source>
        <strain evidence="7">CBS 270.75 / DBVPG 7215 / KCTC 17166 / NRRL Y-17582</strain>
    </source>
</reference>
<organism evidence="6 7">
    <name type="scientific">Eremothecium cymbalariae (strain CBS 270.75 / DBVPG 7215 / KCTC 17166 / NRRL Y-17582)</name>
    <name type="common">Yeast</name>
    <dbReference type="NCBI Taxonomy" id="931890"/>
    <lineage>
        <taxon>Eukaryota</taxon>
        <taxon>Fungi</taxon>
        <taxon>Dikarya</taxon>
        <taxon>Ascomycota</taxon>
        <taxon>Saccharomycotina</taxon>
        <taxon>Saccharomycetes</taxon>
        <taxon>Saccharomycetales</taxon>
        <taxon>Saccharomycetaceae</taxon>
        <taxon>Eremothecium</taxon>
    </lineage>
</organism>
<dbReference type="Pfam" id="PF01302">
    <property type="entry name" value="CAP_GLY"/>
    <property type="match status" value="1"/>
</dbReference>
<dbReference type="InterPro" id="IPR000938">
    <property type="entry name" value="CAP-Gly_domain"/>
</dbReference>
<name>G8JNN3_ERECY</name>
<comment type="subcellular location">
    <subcellularLocation>
        <location evidence="1">Cytoplasm</location>
    </subcellularLocation>
</comment>
<dbReference type="PROSITE" id="PS50245">
    <property type="entry name" value="CAP_GLY_2"/>
    <property type="match status" value="1"/>
</dbReference>
<dbReference type="PROSITE" id="PS00845">
    <property type="entry name" value="CAP_GLY_1"/>
    <property type="match status" value="1"/>
</dbReference>
<dbReference type="Gene3D" id="2.30.30.190">
    <property type="entry name" value="CAP Gly-rich-like domain"/>
    <property type="match status" value="1"/>
</dbReference>
<feature type="region of interest" description="Disordered" evidence="4">
    <location>
        <begin position="87"/>
        <end position="199"/>
    </location>
</feature>
<dbReference type="SMART" id="SM01052">
    <property type="entry name" value="CAP_GLY"/>
    <property type="match status" value="1"/>
</dbReference>
<dbReference type="PANTHER" id="PTHR18916">
    <property type="entry name" value="DYNACTIN 1-RELATED MICROTUBULE-BINDING"/>
    <property type="match status" value="1"/>
</dbReference>
<evidence type="ECO:0000256" key="2">
    <source>
        <dbReference type="ARBA" id="ARBA00022490"/>
    </source>
</evidence>
<keyword evidence="7" id="KW-1185">Reference proteome</keyword>
<evidence type="ECO:0000313" key="6">
    <source>
        <dbReference type="EMBL" id="AET38101.1"/>
    </source>
</evidence>
<dbReference type="EMBL" id="CP002498">
    <property type="protein sequence ID" value="AET38101.1"/>
    <property type="molecule type" value="Genomic_DNA"/>
</dbReference>
<dbReference type="PANTHER" id="PTHR18916:SF85">
    <property type="entry name" value="TUBULIN-FOLDING COFACTOR B"/>
    <property type="match status" value="1"/>
</dbReference>
<feature type="coiled-coil region" evidence="3">
    <location>
        <begin position="318"/>
        <end position="494"/>
    </location>
</feature>
<dbReference type="STRING" id="931890.G8JNN3"/>
<dbReference type="InParanoid" id="G8JNN3"/>
<dbReference type="HOGENOM" id="CLU_018256_0_0_1"/>
<evidence type="ECO:0000313" key="7">
    <source>
        <dbReference type="Proteomes" id="UP000006790"/>
    </source>
</evidence>
<dbReference type="InterPro" id="IPR036859">
    <property type="entry name" value="CAP-Gly_dom_sf"/>
</dbReference>
<evidence type="ECO:0000259" key="5">
    <source>
        <dbReference type="PROSITE" id="PS50245"/>
    </source>
</evidence>
<dbReference type="GO" id="GO:0051010">
    <property type="term" value="F:microtubule plus-end binding"/>
    <property type="evidence" value="ECO:0007669"/>
    <property type="project" value="TreeGrafter"/>
</dbReference>